<dbReference type="Gene3D" id="3.30.70.660">
    <property type="entry name" value="Pseudouridine synthase I, catalytic domain, C-terminal subdomain"/>
    <property type="match status" value="1"/>
</dbReference>
<proteinExistence type="predicted"/>
<dbReference type="GO" id="GO:0031119">
    <property type="term" value="P:tRNA pseudouridine synthesis"/>
    <property type="evidence" value="ECO:0007669"/>
    <property type="project" value="TreeGrafter"/>
</dbReference>
<dbReference type="Proteomes" id="UP000011083">
    <property type="component" value="Unassembled WGS sequence"/>
</dbReference>
<evidence type="ECO:0000313" key="3">
    <source>
        <dbReference type="Proteomes" id="UP000011083"/>
    </source>
</evidence>
<feature type="non-terminal residue" evidence="2">
    <location>
        <position position="227"/>
    </location>
</feature>
<dbReference type="AlphaFoldDB" id="L8GMI6"/>
<sequence length="227" mass="25155">QDAIGKLCGARFSLGVASQTDRGVHALANVAQVDILRSINKKKKPPAAGDEKAPPFLEFELQNGLNYHLKEHPIVVTRVDLVDQEWDARSSAVGRSYLYRLVTGGDTRTSLGTHDFSCFGKNGDTYTKVPMRTIDLADVVEVPASAYANPSDQYRFYHVSIKSRAFMYHQGEWNEADIRRMLEVDPQRTPFPPANLLAPAHGLFLRGVDYGGADTAVARQYVRTSDS</sequence>
<dbReference type="InterPro" id="IPR001406">
    <property type="entry name" value="PsdUridine_synth_TruA"/>
</dbReference>
<dbReference type="PANTHER" id="PTHR11142:SF0">
    <property type="entry name" value="TRNA PSEUDOURIDINE SYNTHASE-LIKE 1"/>
    <property type="match status" value="1"/>
</dbReference>
<dbReference type="RefSeq" id="XP_004335444.1">
    <property type="nucleotide sequence ID" value="XM_004335396.1"/>
</dbReference>
<reference evidence="2 3" key="1">
    <citation type="journal article" date="2013" name="Genome Biol.">
        <title>Genome of Acanthamoeba castellanii highlights extensive lateral gene transfer and early evolution of tyrosine kinase signaling.</title>
        <authorList>
            <person name="Clarke M."/>
            <person name="Lohan A.J."/>
            <person name="Liu B."/>
            <person name="Lagkouvardos I."/>
            <person name="Roy S."/>
            <person name="Zafar N."/>
            <person name="Bertelli C."/>
            <person name="Schilde C."/>
            <person name="Kianianmomeni A."/>
            <person name="Burglin T.R."/>
            <person name="Frech C."/>
            <person name="Turcotte B."/>
            <person name="Kopec K.O."/>
            <person name="Synnott J.M."/>
            <person name="Choo C."/>
            <person name="Paponov I."/>
            <person name="Finkler A."/>
            <person name="Soon Heng Tan C."/>
            <person name="Hutchins A.P."/>
            <person name="Weinmeier T."/>
            <person name="Rattei T."/>
            <person name="Chu J.S."/>
            <person name="Gimenez G."/>
            <person name="Irimia M."/>
            <person name="Rigden D.J."/>
            <person name="Fitzpatrick D.A."/>
            <person name="Lorenzo-Morales J."/>
            <person name="Bateman A."/>
            <person name="Chiu C.H."/>
            <person name="Tang P."/>
            <person name="Hegemann P."/>
            <person name="Fromm H."/>
            <person name="Raoult D."/>
            <person name="Greub G."/>
            <person name="Miranda-Saavedra D."/>
            <person name="Chen N."/>
            <person name="Nash P."/>
            <person name="Ginger M.L."/>
            <person name="Horn M."/>
            <person name="Schaap P."/>
            <person name="Caler L."/>
            <person name="Loftus B."/>
        </authorList>
    </citation>
    <scope>NUCLEOTIDE SEQUENCE [LARGE SCALE GENOMIC DNA]</scope>
    <source>
        <strain evidence="2 3">Neff</strain>
    </source>
</reference>
<dbReference type="GO" id="GO:0003723">
    <property type="term" value="F:RNA binding"/>
    <property type="evidence" value="ECO:0007669"/>
    <property type="project" value="InterPro"/>
</dbReference>
<keyword evidence="1" id="KW-0413">Isomerase</keyword>
<dbReference type="GO" id="GO:0009982">
    <property type="term" value="F:pseudouridine synthase activity"/>
    <property type="evidence" value="ECO:0007669"/>
    <property type="project" value="InterPro"/>
</dbReference>
<dbReference type="PANTHER" id="PTHR11142">
    <property type="entry name" value="PSEUDOURIDYLATE SYNTHASE"/>
    <property type="match status" value="1"/>
</dbReference>
<organism evidence="2 3">
    <name type="scientific">Acanthamoeba castellanii (strain ATCC 30010 / Neff)</name>
    <dbReference type="NCBI Taxonomy" id="1257118"/>
    <lineage>
        <taxon>Eukaryota</taxon>
        <taxon>Amoebozoa</taxon>
        <taxon>Discosea</taxon>
        <taxon>Longamoebia</taxon>
        <taxon>Centramoebida</taxon>
        <taxon>Acanthamoebidae</taxon>
        <taxon>Acanthamoeba</taxon>
    </lineage>
</organism>
<dbReference type="InterPro" id="IPR020095">
    <property type="entry name" value="PsdUridine_synth_TruA_C"/>
</dbReference>
<dbReference type="SUPFAM" id="SSF55120">
    <property type="entry name" value="Pseudouridine synthase"/>
    <property type="match status" value="1"/>
</dbReference>
<dbReference type="VEuPathDB" id="AmoebaDB:ACA1_244810"/>
<dbReference type="EMBL" id="KB008093">
    <property type="protein sequence ID" value="ELR13431.1"/>
    <property type="molecule type" value="Genomic_DNA"/>
</dbReference>
<dbReference type="OrthoDB" id="271910at2759"/>
<dbReference type="InterPro" id="IPR020103">
    <property type="entry name" value="PsdUridine_synth_cat_dom_sf"/>
</dbReference>
<protein>
    <submittedName>
        <fullName evidence="2">tRNA pseudouridine synthase</fullName>
    </submittedName>
</protein>
<evidence type="ECO:0000256" key="1">
    <source>
        <dbReference type="ARBA" id="ARBA00023235"/>
    </source>
</evidence>
<dbReference type="STRING" id="1257118.L8GMI6"/>
<dbReference type="InterPro" id="IPR020094">
    <property type="entry name" value="TruA/RsuA/RluB/E/F_N"/>
</dbReference>
<dbReference type="GeneID" id="14913853"/>
<dbReference type="Gene3D" id="3.30.70.580">
    <property type="entry name" value="Pseudouridine synthase I, catalytic domain, N-terminal subdomain"/>
    <property type="match status" value="1"/>
</dbReference>
<keyword evidence="3" id="KW-1185">Reference proteome</keyword>
<evidence type="ECO:0000313" key="2">
    <source>
        <dbReference type="EMBL" id="ELR13431.1"/>
    </source>
</evidence>
<dbReference type="KEGG" id="acan:ACA1_244810"/>
<accession>L8GMI6</accession>
<name>L8GMI6_ACACF</name>
<gene>
    <name evidence="2" type="ORF">ACA1_244810</name>
</gene>